<dbReference type="AlphaFoldDB" id="A0A0C2X7J5"/>
<accession>A0A0C2X7J5</accession>
<evidence type="ECO:0000313" key="3">
    <source>
        <dbReference type="EMBL" id="KIM34023.1"/>
    </source>
</evidence>
<dbReference type="HOGENOM" id="CLU_2307785_0_0_1"/>
<reference evidence="3 4" key="1">
    <citation type="submission" date="2014-04" db="EMBL/GenBank/DDBJ databases">
        <authorList>
            <consortium name="DOE Joint Genome Institute"/>
            <person name="Kuo A."/>
            <person name="Zuccaro A."/>
            <person name="Kohler A."/>
            <person name="Nagy L.G."/>
            <person name="Floudas D."/>
            <person name="Copeland A."/>
            <person name="Barry K.W."/>
            <person name="Cichocki N."/>
            <person name="Veneault-Fourrey C."/>
            <person name="LaButti K."/>
            <person name="Lindquist E.A."/>
            <person name="Lipzen A."/>
            <person name="Lundell T."/>
            <person name="Morin E."/>
            <person name="Murat C."/>
            <person name="Sun H."/>
            <person name="Tunlid A."/>
            <person name="Henrissat B."/>
            <person name="Grigoriev I.V."/>
            <person name="Hibbett D.S."/>
            <person name="Martin F."/>
            <person name="Nordberg H.P."/>
            <person name="Cantor M.N."/>
            <person name="Hua S.X."/>
        </authorList>
    </citation>
    <scope>NUCLEOTIDE SEQUENCE [LARGE SCALE GENOMIC DNA]</scope>
    <source>
        <strain evidence="3 4">MAFF 305830</strain>
    </source>
</reference>
<sequence length="100" mass="11338">MHSITKFFICVSACVLLMRIPAFQRLLHSLKKQGRRNEHAKSNIRDYPEAMPSRRSNHQRENVTSGKCRSDELLEDGRLGKPSRSVVSPTLDNLICTGSD</sequence>
<proteinExistence type="predicted"/>
<keyword evidence="4" id="KW-1185">Reference proteome</keyword>
<evidence type="ECO:0008006" key="5">
    <source>
        <dbReference type="Google" id="ProtNLM"/>
    </source>
</evidence>
<feature type="chain" id="PRO_5002158761" description="Secreted protein" evidence="2">
    <location>
        <begin position="25"/>
        <end position="100"/>
    </location>
</feature>
<evidence type="ECO:0000256" key="1">
    <source>
        <dbReference type="SAM" id="MobiDB-lite"/>
    </source>
</evidence>
<feature type="compositionally biased region" description="Basic and acidic residues" evidence="1">
    <location>
        <begin position="68"/>
        <end position="79"/>
    </location>
</feature>
<evidence type="ECO:0000256" key="2">
    <source>
        <dbReference type="SAM" id="SignalP"/>
    </source>
</evidence>
<feature type="signal peptide" evidence="2">
    <location>
        <begin position="1"/>
        <end position="24"/>
    </location>
</feature>
<keyword evidence="2" id="KW-0732">Signal</keyword>
<feature type="region of interest" description="Disordered" evidence="1">
    <location>
        <begin position="31"/>
        <end position="85"/>
    </location>
</feature>
<name>A0A0C2X7J5_SERVB</name>
<dbReference type="EMBL" id="KN824277">
    <property type="protein sequence ID" value="KIM34023.1"/>
    <property type="molecule type" value="Genomic_DNA"/>
</dbReference>
<protein>
    <recommendedName>
        <fullName evidence="5">Secreted protein</fullName>
    </recommendedName>
</protein>
<gene>
    <name evidence="3" type="ORF">M408DRAFT_89628</name>
</gene>
<organism evidence="3 4">
    <name type="scientific">Serendipita vermifera MAFF 305830</name>
    <dbReference type="NCBI Taxonomy" id="933852"/>
    <lineage>
        <taxon>Eukaryota</taxon>
        <taxon>Fungi</taxon>
        <taxon>Dikarya</taxon>
        <taxon>Basidiomycota</taxon>
        <taxon>Agaricomycotina</taxon>
        <taxon>Agaricomycetes</taxon>
        <taxon>Sebacinales</taxon>
        <taxon>Serendipitaceae</taxon>
        <taxon>Serendipita</taxon>
    </lineage>
</organism>
<reference evidence="4" key="2">
    <citation type="submission" date="2015-01" db="EMBL/GenBank/DDBJ databases">
        <title>Evolutionary Origins and Diversification of the Mycorrhizal Mutualists.</title>
        <authorList>
            <consortium name="DOE Joint Genome Institute"/>
            <consortium name="Mycorrhizal Genomics Consortium"/>
            <person name="Kohler A."/>
            <person name="Kuo A."/>
            <person name="Nagy L.G."/>
            <person name="Floudas D."/>
            <person name="Copeland A."/>
            <person name="Barry K.W."/>
            <person name="Cichocki N."/>
            <person name="Veneault-Fourrey C."/>
            <person name="LaButti K."/>
            <person name="Lindquist E.A."/>
            <person name="Lipzen A."/>
            <person name="Lundell T."/>
            <person name="Morin E."/>
            <person name="Murat C."/>
            <person name="Riley R."/>
            <person name="Ohm R."/>
            <person name="Sun H."/>
            <person name="Tunlid A."/>
            <person name="Henrissat B."/>
            <person name="Grigoriev I.V."/>
            <person name="Hibbett D.S."/>
            <person name="Martin F."/>
        </authorList>
    </citation>
    <scope>NUCLEOTIDE SEQUENCE [LARGE SCALE GENOMIC DNA]</scope>
    <source>
        <strain evidence="4">MAFF 305830</strain>
    </source>
</reference>
<dbReference type="Proteomes" id="UP000054097">
    <property type="component" value="Unassembled WGS sequence"/>
</dbReference>
<feature type="compositionally biased region" description="Basic and acidic residues" evidence="1">
    <location>
        <begin position="35"/>
        <end position="48"/>
    </location>
</feature>
<evidence type="ECO:0000313" key="4">
    <source>
        <dbReference type="Proteomes" id="UP000054097"/>
    </source>
</evidence>